<organism evidence="1 2">
    <name type="scientific">Tenacibaculum platacis</name>
    <dbReference type="NCBI Taxonomy" id="3137852"/>
    <lineage>
        <taxon>Bacteria</taxon>
        <taxon>Pseudomonadati</taxon>
        <taxon>Bacteroidota</taxon>
        <taxon>Flavobacteriia</taxon>
        <taxon>Flavobacteriales</taxon>
        <taxon>Flavobacteriaceae</taxon>
        <taxon>Tenacibaculum</taxon>
    </lineage>
</organism>
<reference evidence="1 2" key="1">
    <citation type="submission" date="2024-05" db="EMBL/GenBank/DDBJ databases">
        <authorList>
            <person name="Duchaud E."/>
        </authorList>
    </citation>
    <scope>NUCLEOTIDE SEQUENCE [LARGE SCALE GENOMIC DNA]</scope>
    <source>
        <strain evidence="1">Ena-SAMPLE-TAB-13-05-2024-13:56:06:370-140302</strain>
    </source>
</reference>
<dbReference type="RefSeq" id="WP_348710865.1">
    <property type="nucleotide sequence ID" value="NZ_CAXIXY010000003.1"/>
</dbReference>
<evidence type="ECO:0008006" key="3">
    <source>
        <dbReference type="Google" id="ProtNLM"/>
    </source>
</evidence>
<comment type="caution">
    <text evidence="1">The sequence shown here is derived from an EMBL/GenBank/DDBJ whole genome shotgun (WGS) entry which is preliminary data.</text>
</comment>
<gene>
    <name evidence="1" type="ORF">T190607A01A_11074</name>
</gene>
<proteinExistence type="predicted"/>
<evidence type="ECO:0000313" key="1">
    <source>
        <dbReference type="EMBL" id="CAL2080709.1"/>
    </source>
</evidence>
<protein>
    <recommendedName>
        <fullName evidence="3">TonB C-terminal domain-containing protein</fullName>
    </recommendedName>
</protein>
<dbReference type="Gene3D" id="3.30.1150.10">
    <property type="match status" value="1"/>
</dbReference>
<sequence length="306" mass="35318">MKNYKISIPEPCHENWKEMTSVEKGRFCKSCAKTVIDFTKKSPEQIQEYLQQNQGKRVCGHFYKKQLDSIVVELPNTIFERELSFQKMFILMVLVVMGTSLLSCKTEGKTQKIEKIIVKDSMETTDKTIDSLFSTIQKDSTIKKNEKIIKIPENDDTITVLGALPPPPKTTGIIVEVTGEPVLEGYDEPHYFSLIDKVPRFKGVVKRANESWEDNFERKIKEFLVKKLHAESYQNLGLSPGKRKIFTQIIIDSFGNVEKIRVRAPHPKLKEEVRSILMKLPQFIPGENDNRRVKVKYNLPINLMIE</sequence>
<name>A0ABM9NVN6_9FLAO</name>
<dbReference type="EMBL" id="CAXIXY010000003">
    <property type="protein sequence ID" value="CAL2080709.1"/>
    <property type="molecule type" value="Genomic_DNA"/>
</dbReference>
<dbReference type="Proteomes" id="UP001497416">
    <property type="component" value="Unassembled WGS sequence"/>
</dbReference>
<evidence type="ECO:0000313" key="2">
    <source>
        <dbReference type="Proteomes" id="UP001497416"/>
    </source>
</evidence>
<accession>A0ABM9NVN6</accession>
<keyword evidence="2" id="KW-1185">Reference proteome</keyword>